<dbReference type="Proteomes" id="UP000187425">
    <property type="component" value="Unassembled WGS sequence"/>
</dbReference>
<name>A0A1R0ZB09_9BACL</name>
<sequence length="188" mass="22202">MKLVFTLDTHGTCVGQLRDELLPLEELANTWKFPYDIFFVLRVLPESYGRTTSRRFDSRDHTLELDISISYEQYQRMSKHEQREVLGSHLCNYLSESVAKYNKYADKETQNQLLDLVKKWMLENNWLNGKLNQARKLLSQDMGLYEVSQKLQMPLEEIEYILLRMNDYEPTDVHPDNIVAGKAPPYHL</sequence>
<dbReference type="RefSeq" id="WP_076286229.1">
    <property type="nucleotide sequence ID" value="NZ_MPTW01000017.1"/>
</dbReference>
<organism evidence="1 2">
    <name type="scientific">Paenibacillus odorifer</name>
    <dbReference type="NCBI Taxonomy" id="189426"/>
    <lineage>
        <taxon>Bacteria</taxon>
        <taxon>Bacillati</taxon>
        <taxon>Bacillota</taxon>
        <taxon>Bacilli</taxon>
        <taxon>Bacillales</taxon>
        <taxon>Paenibacillaceae</taxon>
        <taxon>Paenibacillus</taxon>
    </lineage>
</organism>
<dbReference type="AlphaFoldDB" id="A0A1R0ZB09"/>
<evidence type="ECO:0000313" key="1">
    <source>
        <dbReference type="EMBL" id="OME65799.1"/>
    </source>
</evidence>
<dbReference type="EMBL" id="MPTW01000017">
    <property type="protein sequence ID" value="OME65799.1"/>
    <property type="molecule type" value="Genomic_DNA"/>
</dbReference>
<comment type="caution">
    <text evidence="1">The sequence shown here is derived from an EMBL/GenBank/DDBJ whole genome shotgun (WGS) entry which is preliminary data.</text>
</comment>
<protein>
    <submittedName>
        <fullName evidence="1">Uncharacterized protein</fullName>
    </submittedName>
</protein>
<accession>A0A1R0ZB09</accession>
<gene>
    <name evidence="1" type="ORF">BSK65_23715</name>
</gene>
<dbReference type="OrthoDB" id="6966152at2"/>
<reference evidence="1 2" key="1">
    <citation type="submission" date="2016-11" db="EMBL/GenBank/DDBJ databases">
        <title>Paenibacillus species isolates.</title>
        <authorList>
            <person name="Beno S.M."/>
        </authorList>
    </citation>
    <scope>NUCLEOTIDE SEQUENCE [LARGE SCALE GENOMIC DNA]</scope>
    <source>
        <strain evidence="1 2">FSL H7-0443</strain>
    </source>
</reference>
<proteinExistence type="predicted"/>
<evidence type="ECO:0000313" key="2">
    <source>
        <dbReference type="Proteomes" id="UP000187425"/>
    </source>
</evidence>